<evidence type="ECO:0000313" key="1">
    <source>
        <dbReference type="EMBL" id="QJF51139.1"/>
    </source>
</evidence>
<dbReference type="GO" id="GO:0016740">
    <property type="term" value="F:transferase activity"/>
    <property type="evidence" value="ECO:0007669"/>
    <property type="project" value="UniProtKB-KW"/>
</dbReference>
<dbReference type="Proteomes" id="UP000503308">
    <property type="component" value="Chromosome"/>
</dbReference>
<name>A0A858SQL8_9RHOB</name>
<dbReference type="KEGG" id="rpon:G3256_08195"/>
<dbReference type="RefSeq" id="WP_169640354.1">
    <property type="nucleotide sequence ID" value="NZ_CP048788.1"/>
</dbReference>
<dbReference type="SUPFAM" id="SSF53756">
    <property type="entry name" value="UDP-Glycosyltransferase/glycogen phosphorylase"/>
    <property type="match status" value="1"/>
</dbReference>
<gene>
    <name evidence="1" type="ORF">G3256_08195</name>
</gene>
<protein>
    <submittedName>
        <fullName evidence="1">Glycosyltransferase</fullName>
    </submittedName>
</protein>
<sequence>MTPTIAYVTDPRFPGGTSSAVAAELTAISDMVRPAVYGLSTAMFRDREDAPVLTDALAELNLTLIRDPEEIAADIVIFHNPACLKFQSTPGTRIIARHLIVVTHENFLRPGGHEAFDVANCLDQIAGASVALTRSLAPVSDANRSTVRDWMDQNRSGAHWQQTPDNWPNICDFDLIAPTAQPADRRGRHSRPGFEKFPSRETMKLCFPPEAASSVILGADHLADDPDRPHHWTLIPFRGLSVAQYFDMIDFMVYYTAPTWRESFGRVLAEAIAAGKIVITDPGTAQTFQGGVKAARPEEVSDIIAGYIADPDRYQADVRAGQRSLDMFSAAAFRRMFSNVLSRSHGAVL</sequence>
<dbReference type="Gene3D" id="3.40.50.2000">
    <property type="entry name" value="Glycogen Phosphorylase B"/>
    <property type="match status" value="1"/>
</dbReference>
<evidence type="ECO:0000313" key="2">
    <source>
        <dbReference type="Proteomes" id="UP000503308"/>
    </source>
</evidence>
<proteinExistence type="predicted"/>
<keyword evidence="1" id="KW-0808">Transferase</keyword>
<dbReference type="AlphaFoldDB" id="A0A858SQL8"/>
<accession>A0A858SQL8</accession>
<reference evidence="1 2" key="1">
    <citation type="submission" date="2020-02" db="EMBL/GenBank/DDBJ databases">
        <title>Genome sequence of Roseobacter ponti.</title>
        <authorList>
            <person name="Hollensteiner J."/>
            <person name="Schneider D."/>
            <person name="Poehlein A."/>
            <person name="Daniel R."/>
        </authorList>
    </citation>
    <scope>NUCLEOTIDE SEQUENCE [LARGE SCALE GENOMIC DNA]</scope>
    <source>
        <strain evidence="1 2">DSM 106830</strain>
    </source>
</reference>
<keyword evidence="2" id="KW-1185">Reference proteome</keyword>
<dbReference type="EMBL" id="CP048788">
    <property type="protein sequence ID" value="QJF51139.1"/>
    <property type="molecule type" value="Genomic_DNA"/>
</dbReference>
<organism evidence="1 2">
    <name type="scientific">Roseobacter ponti</name>
    <dbReference type="NCBI Taxonomy" id="1891787"/>
    <lineage>
        <taxon>Bacteria</taxon>
        <taxon>Pseudomonadati</taxon>
        <taxon>Pseudomonadota</taxon>
        <taxon>Alphaproteobacteria</taxon>
        <taxon>Rhodobacterales</taxon>
        <taxon>Roseobacteraceae</taxon>
        <taxon>Roseobacter</taxon>
    </lineage>
</organism>